<dbReference type="InterPro" id="IPR002223">
    <property type="entry name" value="Kunitz_BPTI"/>
</dbReference>
<dbReference type="Bgee" id="FBgn0194132">
    <property type="expression patterns" value="Expressed in adult organism and 3 other cell types or tissues"/>
</dbReference>
<dbReference type="EMBL" id="CM002910">
    <property type="protein sequence ID" value="KMY87945.1"/>
    <property type="molecule type" value="Genomic_DNA"/>
</dbReference>
<dbReference type="SUPFAM" id="SSF57362">
    <property type="entry name" value="BPTI-like"/>
    <property type="match status" value="1"/>
</dbReference>
<dbReference type="PROSITE" id="PS50279">
    <property type="entry name" value="BPTI_KUNITZ_2"/>
    <property type="match status" value="1"/>
</dbReference>
<proteinExistence type="predicted"/>
<dbReference type="Proteomes" id="UP000035880">
    <property type="component" value="Chromosome 2L"/>
</dbReference>
<sequence>MKLLILVFVFVAFVANALALKSAICGLAHSRNGDGIISCEAYIPSWSYDADRNECIKFIYGGCGGNNNRFDSREICEDKCLQ</sequence>
<reference evidence="12" key="2">
    <citation type="submission" date="2014-06" db="EMBL/GenBank/DDBJ databases">
        <authorList>
            <person name="Hu T."/>
            <person name="Eisen M.B."/>
            <person name="Thornton K.R."/>
            <person name="Andolfatto P."/>
        </authorList>
    </citation>
    <scope>NUCLEOTIDE SEQUENCE</scope>
    <source>
        <strain evidence="12">W501</strain>
    </source>
</reference>
<dbReference type="EMBL" id="CM002910">
    <property type="protein sequence ID" value="KMY87946.1"/>
    <property type="molecule type" value="Genomic_DNA"/>
</dbReference>
<dbReference type="PROSITE" id="PS00280">
    <property type="entry name" value="BPTI_KUNITZ_1"/>
    <property type="match status" value="1"/>
</dbReference>
<feature type="signal peptide" evidence="9">
    <location>
        <begin position="1"/>
        <end position="19"/>
    </location>
</feature>
<feature type="domain" description="BPTI/Kunitz inhibitor" evidence="10">
    <location>
        <begin position="25"/>
        <end position="80"/>
    </location>
</feature>
<dbReference type="KEGG" id="dsi:Dsimw501_GD22735"/>
<dbReference type="PANTHER" id="PTHR10083">
    <property type="entry name" value="KUNITZ-TYPE PROTEASE INHIBITOR-RELATED"/>
    <property type="match status" value="1"/>
</dbReference>
<keyword evidence="8" id="KW-1203">Blood coagulation cascade inhibiting toxin</keyword>
<evidence type="ECO:0000259" key="10">
    <source>
        <dbReference type="PROSITE" id="PS50279"/>
    </source>
</evidence>
<dbReference type="InterPro" id="IPR020901">
    <property type="entry name" value="Prtase_inh_Kunz-CS"/>
</dbReference>
<evidence type="ECO:0000256" key="6">
    <source>
        <dbReference type="ARBA" id="ARBA00023157"/>
    </source>
</evidence>
<dbReference type="Gene3D" id="4.10.410.10">
    <property type="entry name" value="Pancreatic trypsin inhibitor Kunitz domain"/>
    <property type="match status" value="1"/>
</dbReference>
<dbReference type="PRINTS" id="PR00759">
    <property type="entry name" value="BASICPTASE"/>
</dbReference>
<evidence type="ECO:0000256" key="8">
    <source>
        <dbReference type="ARBA" id="ARBA00034146"/>
    </source>
</evidence>
<dbReference type="GO" id="GO:0090729">
    <property type="term" value="F:toxin activity"/>
    <property type="evidence" value="ECO:0007669"/>
    <property type="project" value="UniProtKB-KW"/>
</dbReference>
<gene>
    <name evidence="12" type="primary">Dsim\GD22735</name>
    <name evidence="12" type="ORF">Dsimw501_GD22735</name>
</gene>
<evidence type="ECO:0000256" key="2">
    <source>
        <dbReference type="ARBA" id="ARBA00022525"/>
    </source>
</evidence>
<dbReference type="SMART" id="SM00131">
    <property type="entry name" value="KU"/>
    <property type="match status" value="1"/>
</dbReference>
<protein>
    <submittedName>
        <fullName evidence="11">Uncharacterized protein, isoform A</fullName>
    </submittedName>
    <submittedName>
        <fullName evidence="12">Uncharacterized protein, isoform B</fullName>
    </submittedName>
    <submittedName>
        <fullName evidence="13">Uncharacterized protein, isoform C</fullName>
    </submittedName>
</protein>
<reference evidence="12" key="3">
    <citation type="submission" date="2015-04" db="EMBL/GenBank/DDBJ databases">
        <authorList>
            <consortium name="FlyBase"/>
        </authorList>
    </citation>
    <scope>NUCLEOTIDE SEQUENCE</scope>
    <source>
        <strain evidence="12">W501</strain>
    </source>
</reference>
<evidence type="ECO:0000256" key="7">
    <source>
        <dbReference type="ARBA" id="ARBA00023240"/>
    </source>
</evidence>
<dbReference type="CDD" id="cd22634">
    <property type="entry name" value="Kunitz_SCI-I-like"/>
    <property type="match status" value="1"/>
</dbReference>
<comment type="subcellular location">
    <subcellularLocation>
        <location evidence="1">Secreted</location>
    </subcellularLocation>
</comment>
<dbReference type="EMBL" id="CM002910">
    <property type="protein sequence ID" value="KMY87947.1"/>
    <property type="molecule type" value="Genomic_DNA"/>
</dbReference>
<reference evidence="12" key="1">
    <citation type="journal article" date="2013" name="Genome Res.">
        <title>A second-generation assembly of the Drosophila simulans genome provides new insights into patterns of lineage-specific divergence.</title>
        <authorList>
            <person name="Hu T.T."/>
            <person name="Eisen M.B."/>
            <person name="Thornton K.R."/>
            <person name="Andolfatto P."/>
        </authorList>
    </citation>
    <scope>NUCLEOTIDE SEQUENCE [LARGE SCALE GENOMIC DNA]</scope>
    <source>
        <strain evidence="12">W501</strain>
    </source>
</reference>
<dbReference type="PANTHER" id="PTHR10083:SF376">
    <property type="entry name" value="SERINE PEPTIDASE INHIBITOR, KUNITZ TYPE, 3"/>
    <property type="match status" value="1"/>
</dbReference>
<dbReference type="AlphaFoldDB" id="A0A0J9QVC4"/>
<evidence type="ECO:0000313" key="11">
    <source>
        <dbReference type="EMBL" id="KMY87945.1"/>
    </source>
</evidence>
<evidence type="ECO:0000313" key="12">
    <source>
        <dbReference type="EMBL" id="KMY87946.1"/>
    </source>
</evidence>
<keyword evidence="5" id="KW-0722">Serine protease inhibitor</keyword>
<feature type="chain" id="PRO_5007412622" evidence="9">
    <location>
        <begin position="20"/>
        <end position="82"/>
    </location>
</feature>
<keyword evidence="6" id="KW-1015">Disulfide bond</keyword>
<dbReference type="Pfam" id="PF00014">
    <property type="entry name" value="Kunitz_BPTI"/>
    <property type="match status" value="1"/>
</dbReference>
<name>A0A0J9QVC4_DROSI</name>
<dbReference type="FunFam" id="4.10.410.10:FF:000020">
    <property type="entry name" value="Collagen, type VI, alpha 3"/>
    <property type="match status" value="1"/>
</dbReference>
<accession>A0A0J9QVC4</accession>
<keyword evidence="7" id="KW-1199">Hemostasis impairing toxin</keyword>
<evidence type="ECO:0000256" key="3">
    <source>
        <dbReference type="ARBA" id="ARBA00022656"/>
    </source>
</evidence>
<dbReference type="GO" id="GO:0005615">
    <property type="term" value="C:extracellular space"/>
    <property type="evidence" value="ECO:0007669"/>
    <property type="project" value="TreeGrafter"/>
</dbReference>
<evidence type="ECO:0000256" key="9">
    <source>
        <dbReference type="SAM" id="SignalP"/>
    </source>
</evidence>
<organism evidence="12">
    <name type="scientific">Drosophila simulans</name>
    <name type="common">Fruit fly</name>
    <dbReference type="NCBI Taxonomy" id="7240"/>
    <lineage>
        <taxon>Eukaryota</taxon>
        <taxon>Metazoa</taxon>
        <taxon>Ecdysozoa</taxon>
        <taxon>Arthropoda</taxon>
        <taxon>Hexapoda</taxon>
        <taxon>Insecta</taxon>
        <taxon>Pterygota</taxon>
        <taxon>Neoptera</taxon>
        <taxon>Endopterygota</taxon>
        <taxon>Diptera</taxon>
        <taxon>Brachycera</taxon>
        <taxon>Muscomorpha</taxon>
        <taxon>Ephydroidea</taxon>
        <taxon>Drosophilidae</taxon>
        <taxon>Drosophila</taxon>
        <taxon>Sophophora</taxon>
    </lineage>
</organism>
<keyword evidence="2" id="KW-0964">Secreted</keyword>
<keyword evidence="3" id="KW-0800">Toxin</keyword>
<dbReference type="InterPro" id="IPR050098">
    <property type="entry name" value="TFPI/VKTCI-like"/>
</dbReference>
<keyword evidence="9" id="KW-0732">Signal</keyword>
<evidence type="ECO:0000256" key="4">
    <source>
        <dbReference type="ARBA" id="ARBA00022690"/>
    </source>
</evidence>
<dbReference type="InterPro" id="IPR036880">
    <property type="entry name" value="Kunitz_BPTI_sf"/>
</dbReference>
<dbReference type="OrthoDB" id="4473401at2759"/>
<keyword evidence="4" id="KW-0646">Protease inhibitor</keyword>
<evidence type="ECO:0000256" key="1">
    <source>
        <dbReference type="ARBA" id="ARBA00004613"/>
    </source>
</evidence>
<evidence type="ECO:0000313" key="13">
    <source>
        <dbReference type="EMBL" id="KMY87947.1"/>
    </source>
</evidence>
<evidence type="ECO:0000256" key="5">
    <source>
        <dbReference type="ARBA" id="ARBA00022900"/>
    </source>
</evidence>
<dbReference type="GO" id="GO:0004867">
    <property type="term" value="F:serine-type endopeptidase inhibitor activity"/>
    <property type="evidence" value="ECO:0007669"/>
    <property type="project" value="UniProtKB-KW"/>
</dbReference>